<comment type="caution">
    <text evidence="2">The sequence shown here is derived from an EMBL/GenBank/DDBJ whole genome shotgun (WGS) entry which is preliminary data.</text>
</comment>
<protein>
    <submittedName>
        <fullName evidence="2">DUF2863 family protein</fullName>
    </submittedName>
</protein>
<name>A0A4R1BLC5_9PROT</name>
<gene>
    <name evidence="2" type="ORF">EZJ19_02590</name>
</gene>
<dbReference type="OrthoDB" id="5291868at2"/>
<accession>A0A4R1BLC5</accession>
<feature type="region of interest" description="Disordered" evidence="1">
    <location>
        <begin position="369"/>
        <end position="388"/>
    </location>
</feature>
<organism evidence="2 3">
    <name type="scientific">Parasulfuritortus cantonensis</name>
    <dbReference type="NCBI Taxonomy" id="2528202"/>
    <lineage>
        <taxon>Bacteria</taxon>
        <taxon>Pseudomonadati</taxon>
        <taxon>Pseudomonadota</taxon>
        <taxon>Betaproteobacteria</taxon>
        <taxon>Nitrosomonadales</taxon>
        <taxon>Thiobacillaceae</taxon>
        <taxon>Parasulfuritortus</taxon>
    </lineage>
</organism>
<sequence>MKQRRHYSSNRLSRDAERLVWLAKGLAESGSRAEDGWWEEELATLIGKMLGAGQEDALNQALDRLHETNGRAYDDLADLIEAASESPRSEGRRCLLLAMPVLAWSRYRIPDRKLPAGLLANLRVQLKAHILADEVRVGMADLLFSPDQMPRGFVATQRLAAELADQAGREGNLAIALDGLPETGHYIADVRYILAVVGSPAGRPLFRWQETDGSRDAALREWQAQAGPSVQASMPGCAIQLLLPDAYFSAWRQADQAARGYSLVGTAAYLQAALDLPATGLRAIAAPYYDHRLVEWRVGFARRGDDQILHGVVWPLLGGEDENTDVAAEIEQTLKQAGLTDIVMLDQRMALEYCEDCGAPLFPNADADSVHAEMPEEAEEQGAPLHLH</sequence>
<evidence type="ECO:0000313" key="3">
    <source>
        <dbReference type="Proteomes" id="UP000295443"/>
    </source>
</evidence>
<keyword evidence="3" id="KW-1185">Reference proteome</keyword>
<evidence type="ECO:0000256" key="1">
    <source>
        <dbReference type="SAM" id="MobiDB-lite"/>
    </source>
</evidence>
<dbReference type="Pfam" id="PF11062">
    <property type="entry name" value="DUF2863"/>
    <property type="match status" value="1"/>
</dbReference>
<dbReference type="Proteomes" id="UP000295443">
    <property type="component" value="Unassembled WGS sequence"/>
</dbReference>
<dbReference type="RefSeq" id="WP_131444744.1">
    <property type="nucleotide sequence ID" value="NZ_SJZB01000012.1"/>
</dbReference>
<dbReference type="AlphaFoldDB" id="A0A4R1BLC5"/>
<proteinExistence type="predicted"/>
<reference evidence="2 3" key="1">
    <citation type="submission" date="2019-03" db="EMBL/GenBank/DDBJ databases">
        <title>Genome sequence of Thiobacillaceae bacterium LSR1, a sulfur-oxidizing bacterium isolated from freshwater sediment.</title>
        <authorList>
            <person name="Li S."/>
        </authorList>
    </citation>
    <scope>NUCLEOTIDE SEQUENCE [LARGE SCALE GENOMIC DNA]</scope>
    <source>
        <strain evidence="2 3">LSR1</strain>
    </source>
</reference>
<dbReference type="InterPro" id="IPR021292">
    <property type="entry name" value="DUF2863"/>
</dbReference>
<evidence type="ECO:0000313" key="2">
    <source>
        <dbReference type="EMBL" id="TCJ18146.1"/>
    </source>
</evidence>
<dbReference type="EMBL" id="SJZB01000012">
    <property type="protein sequence ID" value="TCJ18146.1"/>
    <property type="molecule type" value="Genomic_DNA"/>
</dbReference>